<dbReference type="PANTHER" id="PTHR13353">
    <property type="entry name" value="TRANSMEMBRANE PROTEIN 19"/>
    <property type="match status" value="1"/>
</dbReference>
<gene>
    <name evidence="7" type="ORF">MetfoDRAFT_2011</name>
</gene>
<dbReference type="EMBL" id="AGJL01000107">
    <property type="protein sequence ID" value="EHP82899.1"/>
    <property type="molecule type" value="Genomic_DNA"/>
</dbReference>
<feature type="transmembrane region" description="Helical" evidence="6">
    <location>
        <begin position="84"/>
        <end position="103"/>
    </location>
</feature>
<name>H1L1T7_9EURY</name>
<organism evidence="7 8">
    <name type="scientific">Methanotorris formicicus Mc-S-70</name>
    <dbReference type="NCBI Taxonomy" id="647171"/>
    <lineage>
        <taxon>Archaea</taxon>
        <taxon>Methanobacteriati</taxon>
        <taxon>Methanobacteriota</taxon>
        <taxon>Methanomada group</taxon>
        <taxon>Methanococci</taxon>
        <taxon>Methanococcales</taxon>
        <taxon>Methanocaldococcaceae</taxon>
        <taxon>Methanotorris</taxon>
    </lineage>
</organism>
<evidence type="ECO:0000256" key="1">
    <source>
        <dbReference type="ARBA" id="ARBA00004141"/>
    </source>
</evidence>
<keyword evidence="5 6" id="KW-0472">Membrane</keyword>
<proteinExistence type="inferred from homology"/>
<comment type="caution">
    <text evidence="7">The sequence shown here is derived from an EMBL/GenBank/DDBJ whole genome shotgun (WGS) entry which is preliminary data.</text>
</comment>
<dbReference type="OrthoDB" id="28948at2157"/>
<sequence>MDIISKFFLAVVVVCILVLLIKRSNSLDNRGICASSVMAFIIILGAGLTWLMVLLSFFVLGVLVSRTGYSAKKKMRLGESKRTVKNVLANGLIPLLFVILYFFGFKLALFGYVGSIAAATSDTFSSELGVLSKETPRLITTLKKVEKGTDGGITFFGTFAGLMGAFLIGIASYLLFKNYDLIWIATVSGIFGNLVDSFCGAVFERQGIMNKEHVNFIATLIGGICGILLV</sequence>
<dbReference type="NCBIfam" id="TIGR00297">
    <property type="entry name" value="TIGR00297 family protein"/>
    <property type="match status" value="1"/>
</dbReference>
<dbReference type="STRING" id="647171.MetfoDRAFT_2011"/>
<dbReference type="PANTHER" id="PTHR13353:SF5">
    <property type="entry name" value="TRANSMEMBRANE PROTEIN 19"/>
    <property type="match status" value="1"/>
</dbReference>
<dbReference type="PATRIC" id="fig|647171.4.peg.1926"/>
<keyword evidence="3 6" id="KW-0812">Transmembrane</keyword>
<evidence type="ECO:0000256" key="2">
    <source>
        <dbReference type="ARBA" id="ARBA00009012"/>
    </source>
</evidence>
<comment type="similarity">
    <text evidence="2">Belongs to the TMEM19 family.</text>
</comment>
<dbReference type="GO" id="GO:0016020">
    <property type="term" value="C:membrane"/>
    <property type="evidence" value="ECO:0007669"/>
    <property type="project" value="UniProtKB-SubCell"/>
</dbReference>
<keyword evidence="4 6" id="KW-1133">Transmembrane helix</keyword>
<evidence type="ECO:0000256" key="3">
    <source>
        <dbReference type="ARBA" id="ARBA00022692"/>
    </source>
</evidence>
<feature type="transmembrane region" description="Helical" evidence="6">
    <location>
        <begin position="109"/>
        <end position="131"/>
    </location>
</feature>
<dbReference type="Proteomes" id="UP000003706">
    <property type="component" value="Unassembled WGS sequence"/>
</dbReference>
<feature type="transmembrane region" description="Helical" evidence="6">
    <location>
        <begin position="152"/>
        <end position="175"/>
    </location>
</feature>
<accession>H1L1T7</accession>
<evidence type="ECO:0000256" key="5">
    <source>
        <dbReference type="ARBA" id="ARBA00023136"/>
    </source>
</evidence>
<feature type="transmembrane region" description="Helical" evidence="6">
    <location>
        <begin position="36"/>
        <end position="63"/>
    </location>
</feature>
<feature type="transmembrane region" description="Helical" evidence="6">
    <location>
        <begin position="181"/>
        <end position="201"/>
    </location>
</feature>
<dbReference type="RefSeq" id="WP_007045429.1">
    <property type="nucleotide sequence ID" value="NZ_AGJL01000107.1"/>
</dbReference>
<evidence type="ECO:0000313" key="7">
    <source>
        <dbReference type="EMBL" id="EHP82899.1"/>
    </source>
</evidence>
<evidence type="ECO:0000313" key="8">
    <source>
        <dbReference type="Proteomes" id="UP000003706"/>
    </source>
</evidence>
<dbReference type="InterPro" id="IPR002794">
    <property type="entry name" value="DUF92_TMEM19"/>
</dbReference>
<protein>
    <recommendedName>
        <fullName evidence="9">Integral membrane protein</fullName>
    </recommendedName>
</protein>
<evidence type="ECO:0000256" key="4">
    <source>
        <dbReference type="ARBA" id="ARBA00022989"/>
    </source>
</evidence>
<dbReference type="Pfam" id="PF01940">
    <property type="entry name" value="DUF92"/>
    <property type="match status" value="1"/>
</dbReference>
<keyword evidence="8" id="KW-1185">Reference proteome</keyword>
<comment type="subcellular location">
    <subcellularLocation>
        <location evidence="1">Membrane</location>
        <topology evidence="1">Multi-pass membrane protein</topology>
    </subcellularLocation>
</comment>
<evidence type="ECO:0000256" key="6">
    <source>
        <dbReference type="SAM" id="Phobius"/>
    </source>
</evidence>
<reference evidence="7 8" key="1">
    <citation type="submission" date="2011-09" db="EMBL/GenBank/DDBJ databases">
        <title>The draft genome of Methanotorris formicicus Mc-S-70.</title>
        <authorList>
            <consortium name="US DOE Joint Genome Institute (JGI-PGF)"/>
            <person name="Lucas S."/>
            <person name="Han J."/>
            <person name="Lapidus A."/>
            <person name="Cheng J.-F."/>
            <person name="Goodwin L."/>
            <person name="Pitluck S."/>
            <person name="Peters L."/>
            <person name="Land M.L."/>
            <person name="Hauser L."/>
            <person name="Sieprawska-Lupa M."/>
            <person name="Takai K."/>
            <person name="Miyazaki J."/>
            <person name="Whitman W."/>
            <person name="Woyke T.J."/>
        </authorList>
    </citation>
    <scope>NUCLEOTIDE SEQUENCE [LARGE SCALE GENOMIC DNA]</scope>
    <source>
        <strain evidence="7 8">Mc-S-70</strain>
    </source>
</reference>
<evidence type="ECO:0008006" key="9">
    <source>
        <dbReference type="Google" id="ProtNLM"/>
    </source>
</evidence>
<dbReference type="AlphaFoldDB" id="H1L1T7"/>